<evidence type="ECO:0000256" key="1">
    <source>
        <dbReference type="ARBA" id="ARBA00005059"/>
    </source>
</evidence>
<dbReference type="Pfam" id="PF01488">
    <property type="entry name" value="Shikimate_DH"/>
    <property type="match status" value="1"/>
</dbReference>
<feature type="binding site" evidence="9 11">
    <location>
        <begin position="121"/>
        <end position="123"/>
    </location>
    <ligand>
        <name>substrate</name>
    </ligand>
</feature>
<protein>
    <recommendedName>
        <fullName evidence="8 9">Glutamyl-tRNA reductase</fullName>
        <shortName evidence="9">GluTR</shortName>
        <ecNumber evidence="3 9">1.2.1.70</ecNumber>
    </recommendedName>
</protein>
<evidence type="ECO:0000256" key="8">
    <source>
        <dbReference type="ARBA" id="ARBA00068659"/>
    </source>
</evidence>
<evidence type="ECO:0000256" key="11">
    <source>
        <dbReference type="PIRSR" id="PIRSR000445-2"/>
    </source>
</evidence>
<dbReference type="SUPFAM" id="SSF69742">
    <property type="entry name" value="Glutamyl tRNA-reductase catalytic, N-terminal domain"/>
    <property type="match status" value="1"/>
</dbReference>
<reference evidence="18 19" key="1">
    <citation type="submission" date="2016-09" db="EMBL/GenBank/DDBJ databases">
        <title>Complete genome sequence of the Lysinibacillus sphaericus LMG 22257, a specie of Bacillus with ureolytic activity that can effectively biodeposit calcium carbonate.</title>
        <authorList>
            <person name="Yan W."/>
        </authorList>
    </citation>
    <scope>NUCLEOTIDE SEQUENCE [LARGE SCALE GENOMIC DNA]</scope>
    <source>
        <strain evidence="18 19">LMG 22257</strain>
    </source>
</reference>
<dbReference type="InterPro" id="IPR006151">
    <property type="entry name" value="Shikm_DH/Glu-tRNA_Rdtase"/>
</dbReference>
<comment type="pathway">
    <text evidence="1 9 14">Porphyrin-containing compound metabolism; protoporphyrin-IX biosynthesis; 5-aminolevulinate from L-glutamyl-tRNA(Glu): step 1/2.</text>
</comment>
<dbReference type="InterPro" id="IPR036291">
    <property type="entry name" value="NAD(P)-bd_dom_sf"/>
</dbReference>
<feature type="domain" description="Tetrapyrrole biosynthesis glutamyl-tRNA reductase dimerisation" evidence="15">
    <location>
        <begin position="330"/>
        <end position="426"/>
    </location>
</feature>
<evidence type="ECO:0000256" key="7">
    <source>
        <dbReference type="ARBA" id="ARBA00047464"/>
    </source>
</evidence>
<dbReference type="InterPro" id="IPR015896">
    <property type="entry name" value="4pyrrol_synth_GluRdtase_dimer"/>
</dbReference>
<evidence type="ECO:0000256" key="9">
    <source>
        <dbReference type="HAMAP-Rule" id="MF_00087"/>
    </source>
</evidence>
<dbReference type="GO" id="GO:0008883">
    <property type="term" value="F:glutamyl-tRNA reductase activity"/>
    <property type="evidence" value="ECO:0007669"/>
    <property type="project" value="UniProtKB-UniRule"/>
</dbReference>
<dbReference type="EMBL" id="CP017560">
    <property type="protein sequence ID" value="AOV07578.1"/>
    <property type="molecule type" value="Genomic_DNA"/>
</dbReference>
<feature type="active site" description="Nucleophile" evidence="9 10">
    <location>
        <position position="57"/>
    </location>
</feature>
<dbReference type="InterPro" id="IPR015895">
    <property type="entry name" value="4pyrrol_synth_GluRdtase_N"/>
</dbReference>
<dbReference type="InterPro" id="IPR036453">
    <property type="entry name" value="GluRdtase_dimer_dom_sf"/>
</dbReference>
<feature type="binding site" evidence="9 11">
    <location>
        <position position="127"/>
    </location>
    <ligand>
        <name>substrate</name>
    </ligand>
</feature>
<evidence type="ECO:0000259" key="16">
    <source>
        <dbReference type="Pfam" id="PF01488"/>
    </source>
</evidence>
<keyword evidence="4 9" id="KW-0521">NADP</keyword>
<dbReference type="PIRSF" id="PIRSF000445">
    <property type="entry name" value="4pyrrol_synth_GluRdtase"/>
    <property type="match status" value="1"/>
</dbReference>
<dbReference type="Proteomes" id="UP000185746">
    <property type="component" value="Chromosome"/>
</dbReference>
<comment type="function">
    <text evidence="9">Catalyzes the NADPH-dependent reduction of glutamyl-tRNA(Glu) to glutamate 1-semialdehyde (GSA).</text>
</comment>
<accession>A0A1D8JFX7</accession>
<dbReference type="InterPro" id="IPR000343">
    <property type="entry name" value="4pyrrol_synth_GluRdtase"/>
</dbReference>
<comment type="miscellaneous">
    <text evidence="9">During catalysis, the active site Cys acts as a nucleophile attacking the alpha-carbonyl group of tRNA-bound glutamate with the formation of a thioester intermediate between enzyme and glutamate, and the concomitant release of tRNA(Glu). The thioester intermediate is finally reduced by direct hydride transfer from NADPH, to form the product GSA.</text>
</comment>
<dbReference type="FunFam" id="3.40.50.720:FF:000031">
    <property type="entry name" value="Glutamyl-tRNA reductase"/>
    <property type="match status" value="1"/>
</dbReference>
<dbReference type="InterPro" id="IPR018214">
    <property type="entry name" value="GluRdtase_CS"/>
</dbReference>
<name>A0A1D8JFX7_9BACL</name>
<gene>
    <name evidence="9" type="primary">hemA</name>
    <name evidence="18" type="ORF">BI350_08545</name>
</gene>
<organism evidence="18 19">
    <name type="scientific">Sporosarcina ureilytica</name>
    <dbReference type="NCBI Taxonomy" id="298596"/>
    <lineage>
        <taxon>Bacteria</taxon>
        <taxon>Bacillati</taxon>
        <taxon>Bacillota</taxon>
        <taxon>Bacilli</taxon>
        <taxon>Bacillales</taxon>
        <taxon>Caryophanaceae</taxon>
        <taxon>Sporosarcina</taxon>
    </lineage>
</organism>
<feature type="domain" description="Glutamyl-tRNA reductase N-terminal" evidence="17">
    <location>
        <begin position="13"/>
        <end position="163"/>
    </location>
</feature>
<feature type="site" description="Important for activity" evidence="9 13">
    <location>
        <position position="106"/>
    </location>
</feature>
<dbReference type="HAMAP" id="MF_00087">
    <property type="entry name" value="Glu_tRNA_reductase"/>
    <property type="match status" value="1"/>
</dbReference>
<dbReference type="InterPro" id="IPR036343">
    <property type="entry name" value="GluRdtase_N_sf"/>
</dbReference>
<comment type="catalytic activity">
    <reaction evidence="7 9 14">
        <text>(S)-4-amino-5-oxopentanoate + tRNA(Glu) + NADP(+) = L-glutamyl-tRNA(Glu) + NADPH + H(+)</text>
        <dbReference type="Rhea" id="RHEA:12344"/>
        <dbReference type="Rhea" id="RHEA-COMP:9663"/>
        <dbReference type="Rhea" id="RHEA-COMP:9680"/>
        <dbReference type="ChEBI" id="CHEBI:15378"/>
        <dbReference type="ChEBI" id="CHEBI:57501"/>
        <dbReference type="ChEBI" id="CHEBI:57783"/>
        <dbReference type="ChEBI" id="CHEBI:58349"/>
        <dbReference type="ChEBI" id="CHEBI:78442"/>
        <dbReference type="ChEBI" id="CHEBI:78520"/>
        <dbReference type="EC" id="1.2.1.70"/>
    </reaction>
</comment>
<dbReference type="SUPFAM" id="SSF51735">
    <property type="entry name" value="NAD(P)-binding Rossmann-fold domains"/>
    <property type="match status" value="1"/>
</dbReference>
<comment type="domain">
    <text evidence="9">Possesses an unusual extended V-shaped dimeric structure with each monomer consisting of three distinct domains arranged along a curved 'spinal' alpha-helix. The N-terminal catalytic domain specifically recognizes the glutamate moiety of the substrate. The second domain is the NADPH-binding domain, and the third C-terminal domain is responsible for dimerization.</text>
</comment>
<dbReference type="GO" id="GO:0006782">
    <property type="term" value="P:protoporphyrinogen IX biosynthetic process"/>
    <property type="evidence" value="ECO:0007669"/>
    <property type="project" value="UniProtKB-UniRule"/>
</dbReference>
<dbReference type="EC" id="1.2.1.70" evidence="3 9"/>
<evidence type="ECO:0000256" key="4">
    <source>
        <dbReference type="ARBA" id="ARBA00022857"/>
    </source>
</evidence>
<keyword evidence="6 9" id="KW-0627">Porphyrin biosynthesis</keyword>
<comment type="subunit">
    <text evidence="9">Homodimer.</text>
</comment>
<dbReference type="FunFam" id="3.30.460.30:FF:000001">
    <property type="entry name" value="Glutamyl-tRNA reductase"/>
    <property type="match status" value="1"/>
</dbReference>
<feature type="binding site" evidence="9 11">
    <location>
        <position position="116"/>
    </location>
    <ligand>
        <name>substrate</name>
    </ligand>
</feature>
<dbReference type="PANTHER" id="PTHR43120">
    <property type="entry name" value="GLUTAMYL-TRNA REDUCTASE 1, CHLOROPLASTIC"/>
    <property type="match status" value="1"/>
</dbReference>
<evidence type="ECO:0000256" key="13">
    <source>
        <dbReference type="PIRSR" id="PIRSR000445-4"/>
    </source>
</evidence>
<evidence type="ECO:0000256" key="12">
    <source>
        <dbReference type="PIRSR" id="PIRSR000445-3"/>
    </source>
</evidence>
<dbReference type="GO" id="GO:0050661">
    <property type="term" value="F:NADP binding"/>
    <property type="evidence" value="ECO:0007669"/>
    <property type="project" value="InterPro"/>
</dbReference>
<evidence type="ECO:0000256" key="10">
    <source>
        <dbReference type="PIRSR" id="PIRSR000445-1"/>
    </source>
</evidence>
<evidence type="ECO:0000256" key="3">
    <source>
        <dbReference type="ARBA" id="ARBA00012970"/>
    </source>
</evidence>
<dbReference type="KEGG" id="surl:BI350_08545"/>
<evidence type="ECO:0000256" key="2">
    <source>
        <dbReference type="ARBA" id="ARBA00005916"/>
    </source>
</evidence>
<evidence type="ECO:0000256" key="5">
    <source>
        <dbReference type="ARBA" id="ARBA00023002"/>
    </source>
</evidence>
<evidence type="ECO:0000313" key="18">
    <source>
        <dbReference type="EMBL" id="AOV07578.1"/>
    </source>
</evidence>
<evidence type="ECO:0000256" key="14">
    <source>
        <dbReference type="RuleBase" id="RU000584"/>
    </source>
</evidence>
<evidence type="ECO:0000256" key="6">
    <source>
        <dbReference type="ARBA" id="ARBA00023244"/>
    </source>
</evidence>
<keyword evidence="5 9" id="KW-0560">Oxidoreductase</keyword>
<dbReference type="CDD" id="cd05213">
    <property type="entry name" value="NAD_bind_Glutamyl_tRNA_reduct"/>
    <property type="match status" value="1"/>
</dbReference>
<dbReference type="Pfam" id="PF00745">
    <property type="entry name" value="GlutR_dimer"/>
    <property type="match status" value="1"/>
</dbReference>
<dbReference type="Gene3D" id="3.40.50.720">
    <property type="entry name" value="NAD(P)-binding Rossmann-like Domain"/>
    <property type="match status" value="1"/>
</dbReference>
<proteinExistence type="inferred from homology"/>
<dbReference type="UniPathway" id="UPA00251">
    <property type="reaction ID" value="UER00316"/>
</dbReference>
<dbReference type="PANTHER" id="PTHR43120:SF1">
    <property type="entry name" value="GLUTAMYL-TRNA REDUCTASE 1, CHLOROPLASTIC"/>
    <property type="match status" value="1"/>
</dbReference>
<feature type="binding site" evidence="9 11">
    <location>
        <begin position="56"/>
        <end position="59"/>
    </location>
    <ligand>
        <name>substrate</name>
    </ligand>
</feature>
<evidence type="ECO:0000313" key="19">
    <source>
        <dbReference type="Proteomes" id="UP000185746"/>
    </source>
</evidence>
<sequence>MRGVSTKVHTIVVGVNHRTAPVELREKLSFVESELPQAMRLLQQQKSVLENIIISTCNRTEIYAVVDQIHTGRYYVKRFLSEWFSIPMKAFESHLIIHENDEVIEHLMKVSAGMDSMVLGETQILGQVRDSFLEAQSIGTTGTVFNQLFRQAVTFSKRAHSETDIGANAVSISYAAVELAKQIFGNLNHKHVLILGAGEMGELALKNLQGSGAEKVTVVNRTFSTAEEMARKFGGVAKPMNELQCALLEADILISSTSATEYVIDYQTMKYVERMREGNSLFLIDIAVPRDLDPRIGELSNVFLYDIDDLQSIVDANLAERERAAEKIGYMIEGQIIEFNEWLATLGVVPVITALREKGLQIQRTTMESILNKIPDLTEREKKVLSKHTKSILNQLIKEPIREAKELAMEPNSAEKLELFQKIFGIEEEVEREKEKEAIAKLAKKRLKVRAKNNPVPKPEWTF</sequence>
<dbReference type="SUPFAM" id="SSF69075">
    <property type="entry name" value="Glutamyl tRNA-reductase dimerization domain"/>
    <property type="match status" value="1"/>
</dbReference>
<keyword evidence="19" id="KW-1185">Reference proteome</keyword>
<evidence type="ECO:0000259" key="17">
    <source>
        <dbReference type="Pfam" id="PF05201"/>
    </source>
</evidence>
<dbReference type="Pfam" id="PF05201">
    <property type="entry name" value="GlutR_N"/>
    <property type="match status" value="1"/>
</dbReference>
<comment type="similarity">
    <text evidence="2 9 14">Belongs to the glutamyl-tRNA reductase family.</text>
</comment>
<feature type="binding site" evidence="9 12">
    <location>
        <begin position="196"/>
        <end position="201"/>
    </location>
    <ligand>
        <name>NADP(+)</name>
        <dbReference type="ChEBI" id="CHEBI:58349"/>
    </ligand>
</feature>
<dbReference type="Gene3D" id="3.30.460.30">
    <property type="entry name" value="Glutamyl-tRNA reductase, N-terminal domain"/>
    <property type="match status" value="1"/>
</dbReference>
<dbReference type="PROSITE" id="PS00747">
    <property type="entry name" value="GLUTR"/>
    <property type="match status" value="1"/>
</dbReference>
<dbReference type="NCBIfam" id="TIGR01035">
    <property type="entry name" value="hemA"/>
    <property type="match status" value="1"/>
</dbReference>
<feature type="domain" description="Quinate/shikimate 5-dehydrogenase/glutamyl-tRNA reductase" evidence="16">
    <location>
        <begin position="178"/>
        <end position="313"/>
    </location>
</feature>
<dbReference type="AlphaFoldDB" id="A0A1D8JFX7"/>
<evidence type="ECO:0000259" key="15">
    <source>
        <dbReference type="Pfam" id="PF00745"/>
    </source>
</evidence>